<evidence type="ECO:0000313" key="2">
    <source>
        <dbReference type="EMBL" id="JAP07070.1"/>
    </source>
</evidence>
<evidence type="ECO:0000256" key="1">
    <source>
        <dbReference type="SAM" id="MobiDB-lite"/>
    </source>
</evidence>
<name>A0A0V0GGL7_SOLCH</name>
<organism evidence="2">
    <name type="scientific">Solanum chacoense</name>
    <name type="common">Chaco potato</name>
    <dbReference type="NCBI Taxonomy" id="4108"/>
    <lineage>
        <taxon>Eukaryota</taxon>
        <taxon>Viridiplantae</taxon>
        <taxon>Streptophyta</taxon>
        <taxon>Embryophyta</taxon>
        <taxon>Tracheophyta</taxon>
        <taxon>Spermatophyta</taxon>
        <taxon>Magnoliopsida</taxon>
        <taxon>eudicotyledons</taxon>
        <taxon>Gunneridae</taxon>
        <taxon>Pentapetalae</taxon>
        <taxon>asterids</taxon>
        <taxon>lamiids</taxon>
        <taxon>Solanales</taxon>
        <taxon>Solanaceae</taxon>
        <taxon>Solanoideae</taxon>
        <taxon>Solaneae</taxon>
        <taxon>Solanum</taxon>
    </lineage>
</organism>
<protein>
    <submittedName>
        <fullName evidence="2">Putative ovule protein</fullName>
    </submittedName>
</protein>
<proteinExistence type="predicted"/>
<accession>A0A0V0GGL7</accession>
<dbReference type="EMBL" id="GEDG01039563">
    <property type="protein sequence ID" value="JAP07070.1"/>
    <property type="molecule type" value="Transcribed_RNA"/>
</dbReference>
<reference evidence="2" key="1">
    <citation type="submission" date="2015-12" db="EMBL/GenBank/DDBJ databases">
        <title>Gene expression during late stages of embryo sac development: a critical building block for successful pollen-pistil interactions.</title>
        <authorList>
            <person name="Liu Y."/>
            <person name="Joly V."/>
            <person name="Sabar M."/>
            <person name="Matton D.P."/>
        </authorList>
    </citation>
    <scope>NUCLEOTIDE SEQUENCE</scope>
</reference>
<dbReference type="AlphaFoldDB" id="A0A0V0GGL7"/>
<feature type="region of interest" description="Disordered" evidence="1">
    <location>
        <begin position="1"/>
        <end position="22"/>
    </location>
</feature>
<sequence>MPNLSLPSTISTSSNSQSPISPQLPTVLSIYQTFIPFSFHINNHPPRFLQKCRCIIYSSSH</sequence>